<dbReference type="AlphaFoldDB" id="A0A8X7WL76"/>
<sequence>MVVSRVLEYARGLVLELSPARVGFVTDLKGGRLCRFSGRCNASSLWSFSSRFPCLIISEGGGHR</sequence>
<reference evidence="1 2" key="1">
    <citation type="submission" date="2020-02" db="EMBL/GenBank/DDBJ databases">
        <authorList>
            <person name="Ma Q."/>
            <person name="Huang Y."/>
            <person name="Song X."/>
            <person name="Pei D."/>
        </authorList>
    </citation>
    <scope>NUCLEOTIDE SEQUENCE [LARGE SCALE GENOMIC DNA]</scope>
    <source>
        <strain evidence="1">Sxm20200214</strain>
        <tissue evidence="1">Leaf</tissue>
    </source>
</reference>
<protein>
    <submittedName>
        <fullName evidence="1">Uncharacterized protein</fullName>
    </submittedName>
</protein>
<dbReference type="EMBL" id="JAAMPC010000001">
    <property type="protein sequence ID" value="KAG2331280.1"/>
    <property type="molecule type" value="Genomic_DNA"/>
</dbReference>
<proteinExistence type="predicted"/>
<comment type="caution">
    <text evidence="1">The sequence shown here is derived from an EMBL/GenBank/DDBJ whole genome shotgun (WGS) entry which is preliminary data.</text>
</comment>
<name>A0A8X7WL76_BRACI</name>
<evidence type="ECO:0000313" key="1">
    <source>
        <dbReference type="EMBL" id="KAG2331280.1"/>
    </source>
</evidence>
<gene>
    <name evidence="1" type="ORF">Bca52824_002460</name>
</gene>
<keyword evidence="2" id="KW-1185">Reference proteome</keyword>
<organism evidence="1 2">
    <name type="scientific">Brassica carinata</name>
    <name type="common">Ethiopian mustard</name>
    <name type="synonym">Abyssinian cabbage</name>
    <dbReference type="NCBI Taxonomy" id="52824"/>
    <lineage>
        <taxon>Eukaryota</taxon>
        <taxon>Viridiplantae</taxon>
        <taxon>Streptophyta</taxon>
        <taxon>Embryophyta</taxon>
        <taxon>Tracheophyta</taxon>
        <taxon>Spermatophyta</taxon>
        <taxon>Magnoliopsida</taxon>
        <taxon>eudicotyledons</taxon>
        <taxon>Gunneridae</taxon>
        <taxon>Pentapetalae</taxon>
        <taxon>rosids</taxon>
        <taxon>malvids</taxon>
        <taxon>Brassicales</taxon>
        <taxon>Brassicaceae</taxon>
        <taxon>Brassiceae</taxon>
        <taxon>Brassica</taxon>
    </lineage>
</organism>
<dbReference type="Proteomes" id="UP000886595">
    <property type="component" value="Unassembled WGS sequence"/>
</dbReference>
<accession>A0A8X7WL76</accession>
<evidence type="ECO:0000313" key="2">
    <source>
        <dbReference type="Proteomes" id="UP000886595"/>
    </source>
</evidence>